<organism evidence="1 2">
    <name type="scientific">Candidatus Liptonbacteria bacterium CG11_big_fil_rev_8_21_14_0_20_35_14</name>
    <dbReference type="NCBI Taxonomy" id="1974634"/>
    <lineage>
        <taxon>Bacteria</taxon>
        <taxon>Candidatus Liptoniibacteriota</taxon>
    </lineage>
</organism>
<dbReference type="AlphaFoldDB" id="A0A2H0N753"/>
<evidence type="ECO:0000313" key="2">
    <source>
        <dbReference type="Proteomes" id="UP000229893"/>
    </source>
</evidence>
<dbReference type="EMBL" id="PCWO01000042">
    <property type="protein sequence ID" value="PIR04732.1"/>
    <property type="molecule type" value="Genomic_DNA"/>
</dbReference>
<reference evidence="1 2" key="1">
    <citation type="submission" date="2017-09" db="EMBL/GenBank/DDBJ databases">
        <title>Depth-based differentiation of microbial function through sediment-hosted aquifers and enrichment of novel symbionts in the deep terrestrial subsurface.</title>
        <authorList>
            <person name="Probst A.J."/>
            <person name="Ladd B."/>
            <person name="Jarett J.K."/>
            <person name="Geller-Mcgrath D.E."/>
            <person name="Sieber C.M."/>
            <person name="Emerson J.B."/>
            <person name="Anantharaman K."/>
            <person name="Thomas B.C."/>
            <person name="Malmstrom R."/>
            <person name="Stieglmeier M."/>
            <person name="Klingl A."/>
            <person name="Woyke T."/>
            <person name="Ryan C.M."/>
            <person name="Banfield J.F."/>
        </authorList>
    </citation>
    <scope>NUCLEOTIDE SEQUENCE [LARGE SCALE GENOMIC DNA]</scope>
    <source>
        <strain evidence="1">CG11_big_fil_rev_8_21_14_0_20_35_14</strain>
    </source>
</reference>
<comment type="caution">
    <text evidence="1">The sequence shown here is derived from an EMBL/GenBank/DDBJ whole genome shotgun (WGS) entry which is preliminary data.</text>
</comment>
<sequence>MNPVSLLSLFMEKKDKKNPKNWTEEERNRVVGFFSLLLKMDRRQNPDRYKRSSARGGSK</sequence>
<name>A0A2H0N753_9BACT</name>
<dbReference type="Proteomes" id="UP000229893">
    <property type="component" value="Unassembled WGS sequence"/>
</dbReference>
<protein>
    <submittedName>
        <fullName evidence="1">Uncharacterized protein</fullName>
    </submittedName>
</protein>
<gene>
    <name evidence="1" type="ORF">COV57_02920</name>
</gene>
<accession>A0A2H0N753</accession>
<evidence type="ECO:0000313" key="1">
    <source>
        <dbReference type="EMBL" id="PIR04732.1"/>
    </source>
</evidence>
<proteinExistence type="predicted"/>